<dbReference type="NCBIfam" id="TIGR02595">
    <property type="entry name" value="PEP_CTERM"/>
    <property type="match status" value="1"/>
</dbReference>
<comment type="caution">
    <text evidence="2">The sequence shown here is derived from an EMBL/GenBank/DDBJ whole genome shotgun (WGS) entry which is preliminary data.</text>
</comment>
<accession>A0A0F9IEC8</accession>
<dbReference type="InterPro" id="IPR013424">
    <property type="entry name" value="Ice-binding_C"/>
</dbReference>
<dbReference type="Pfam" id="PF07589">
    <property type="entry name" value="PEP-CTERM"/>
    <property type="match status" value="1"/>
</dbReference>
<sequence>MVKTKTLQLVAMLVLGLAAAWSSTVPIARGSIITDADIVPFSGNEVGSGNGTLDLLMLTESAGGTKNLVKDFNGDDAGIDMVNGQTATASASYITSMGEVRDFYRLNFPDGLGGSEVTEMVLFVDINQTGKMEVVLETLTVIIDYDADFGDARDDPAANDISSALQNATGTGFTGGSVAASLDGAKTLPLNEQGAGWADYAIFLGINPFDEAFSDDTRILVHWQSSGHDDGGESAFLDGRFQASDVPEPATLSVLILGALAVVVRRRRRA</sequence>
<protein>
    <recommendedName>
        <fullName evidence="1">Ice-binding protein C-terminal domain-containing protein</fullName>
    </recommendedName>
</protein>
<evidence type="ECO:0000259" key="1">
    <source>
        <dbReference type="Pfam" id="PF07589"/>
    </source>
</evidence>
<organism evidence="2">
    <name type="scientific">marine sediment metagenome</name>
    <dbReference type="NCBI Taxonomy" id="412755"/>
    <lineage>
        <taxon>unclassified sequences</taxon>
        <taxon>metagenomes</taxon>
        <taxon>ecological metagenomes</taxon>
    </lineage>
</organism>
<reference evidence="2" key="1">
    <citation type="journal article" date="2015" name="Nature">
        <title>Complex archaea that bridge the gap between prokaryotes and eukaryotes.</title>
        <authorList>
            <person name="Spang A."/>
            <person name="Saw J.H."/>
            <person name="Jorgensen S.L."/>
            <person name="Zaremba-Niedzwiedzka K."/>
            <person name="Martijn J."/>
            <person name="Lind A.E."/>
            <person name="van Eijk R."/>
            <person name="Schleper C."/>
            <person name="Guy L."/>
            <person name="Ettema T.J."/>
        </authorList>
    </citation>
    <scope>NUCLEOTIDE SEQUENCE</scope>
</reference>
<dbReference type="AlphaFoldDB" id="A0A0F9IEC8"/>
<feature type="domain" description="Ice-binding protein C-terminal" evidence="1">
    <location>
        <begin position="245"/>
        <end position="268"/>
    </location>
</feature>
<dbReference type="EMBL" id="LAZR01012630">
    <property type="protein sequence ID" value="KKM25832.1"/>
    <property type="molecule type" value="Genomic_DNA"/>
</dbReference>
<name>A0A0F9IEC8_9ZZZZ</name>
<gene>
    <name evidence="2" type="ORF">LCGC14_1591020</name>
</gene>
<evidence type="ECO:0000313" key="2">
    <source>
        <dbReference type="EMBL" id="KKM25832.1"/>
    </source>
</evidence>
<proteinExistence type="predicted"/>